<sequence length="63" mass="7439">MDESSNNPLVEKSWKMGTYVNQIWLQHVMTINNVLEEEMEVEVLFLVQTQIKNNIANIRKAYL</sequence>
<protein>
    <submittedName>
        <fullName evidence="2">Uncharacterized protein</fullName>
    </submittedName>
</protein>
<keyword evidence="1" id="KW-1185">Reference proteome</keyword>
<proteinExistence type="predicted"/>
<evidence type="ECO:0000313" key="1">
    <source>
        <dbReference type="Proteomes" id="UP000095283"/>
    </source>
</evidence>
<dbReference type="AlphaFoldDB" id="A0A1I7W660"/>
<evidence type="ECO:0000313" key="2">
    <source>
        <dbReference type="WBParaSite" id="Hba_00096"/>
    </source>
</evidence>
<dbReference type="Proteomes" id="UP000095283">
    <property type="component" value="Unplaced"/>
</dbReference>
<dbReference type="WBParaSite" id="Hba_00096">
    <property type="protein sequence ID" value="Hba_00096"/>
    <property type="gene ID" value="Hba_00096"/>
</dbReference>
<organism evidence="1 2">
    <name type="scientific">Heterorhabditis bacteriophora</name>
    <name type="common">Entomopathogenic nematode worm</name>
    <dbReference type="NCBI Taxonomy" id="37862"/>
    <lineage>
        <taxon>Eukaryota</taxon>
        <taxon>Metazoa</taxon>
        <taxon>Ecdysozoa</taxon>
        <taxon>Nematoda</taxon>
        <taxon>Chromadorea</taxon>
        <taxon>Rhabditida</taxon>
        <taxon>Rhabditina</taxon>
        <taxon>Rhabditomorpha</taxon>
        <taxon>Strongyloidea</taxon>
        <taxon>Heterorhabditidae</taxon>
        <taxon>Heterorhabditis</taxon>
    </lineage>
</organism>
<accession>A0A1I7W660</accession>
<reference evidence="2" key="1">
    <citation type="submission" date="2016-11" db="UniProtKB">
        <authorList>
            <consortium name="WormBaseParasite"/>
        </authorList>
    </citation>
    <scope>IDENTIFICATION</scope>
</reference>
<name>A0A1I7W660_HETBA</name>